<feature type="non-terminal residue" evidence="3">
    <location>
        <position position="1"/>
    </location>
</feature>
<proteinExistence type="predicted"/>
<dbReference type="PANTHER" id="PTHR14987">
    <property type="entry name" value="PROTEIN LBH-RELATED"/>
    <property type="match status" value="1"/>
</dbReference>
<name>A0A1A8AZK9_NOTFU</name>
<evidence type="ECO:0000259" key="2">
    <source>
        <dbReference type="Pfam" id="PF15317"/>
    </source>
</evidence>
<keyword evidence="1" id="KW-1133">Transmembrane helix</keyword>
<sequence length="184" mass="20576">LSHTHTHMSLNREQPHSDHPWSSSFGTYYIIISIIIPFITITARELPVSSVSLTLWLAGMTNEVMNSCEYTVGGASGEETLTLQVCPDSKERFQKLSKRLPSIVVEPTDADNVESGELRWPPDDVSSEVTESHQQVTGEIIMFHLIKGYFRCPERNQQVIFRSTCRGGRLTGAVDGWSLKPADL</sequence>
<reference evidence="3" key="2">
    <citation type="submission" date="2016-06" db="EMBL/GenBank/DDBJ databases">
        <title>The genome of a short-lived fish provides insights into sex chromosome evolution and the genetic control of aging.</title>
        <authorList>
            <person name="Reichwald K."/>
            <person name="Felder M."/>
            <person name="Petzold A."/>
            <person name="Koch P."/>
            <person name="Groth M."/>
            <person name="Platzer M."/>
        </authorList>
    </citation>
    <scope>NUCLEOTIDE SEQUENCE</scope>
    <source>
        <tissue evidence="3">Brain</tissue>
    </source>
</reference>
<keyword evidence="1" id="KW-0472">Membrane</keyword>
<keyword evidence="1" id="KW-0812">Transmembrane</keyword>
<reference evidence="3" key="1">
    <citation type="submission" date="2016-05" db="EMBL/GenBank/DDBJ databases">
        <authorList>
            <person name="Lavstsen T."/>
            <person name="Jespersen J.S."/>
        </authorList>
    </citation>
    <scope>NUCLEOTIDE SEQUENCE</scope>
    <source>
        <tissue evidence="3">Brain</tissue>
    </source>
</reference>
<organism evidence="3">
    <name type="scientific">Nothobranchius furzeri</name>
    <name type="common">Turquoise killifish</name>
    <dbReference type="NCBI Taxonomy" id="105023"/>
    <lineage>
        <taxon>Eukaryota</taxon>
        <taxon>Metazoa</taxon>
        <taxon>Chordata</taxon>
        <taxon>Craniata</taxon>
        <taxon>Vertebrata</taxon>
        <taxon>Euteleostomi</taxon>
        <taxon>Actinopterygii</taxon>
        <taxon>Neopterygii</taxon>
        <taxon>Teleostei</taxon>
        <taxon>Neoteleostei</taxon>
        <taxon>Acanthomorphata</taxon>
        <taxon>Ovalentaria</taxon>
        <taxon>Atherinomorphae</taxon>
        <taxon>Cyprinodontiformes</taxon>
        <taxon>Nothobranchiidae</taxon>
        <taxon>Nothobranchius</taxon>
    </lineage>
</organism>
<gene>
    <name evidence="3" type="primary">SI:DKEYP-72H1.1</name>
</gene>
<dbReference type="InterPro" id="IPR038990">
    <property type="entry name" value="LBH_dom"/>
</dbReference>
<dbReference type="AlphaFoldDB" id="A0A1A8AZK9"/>
<evidence type="ECO:0000256" key="1">
    <source>
        <dbReference type="SAM" id="Phobius"/>
    </source>
</evidence>
<evidence type="ECO:0000313" key="3">
    <source>
        <dbReference type="EMBL" id="SBP59660.1"/>
    </source>
</evidence>
<dbReference type="Pfam" id="PF15317">
    <property type="entry name" value="Lbh"/>
    <property type="match status" value="1"/>
</dbReference>
<feature type="domain" description="LBH" evidence="2">
    <location>
        <begin position="91"/>
        <end position="128"/>
    </location>
</feature>
<dbReference type="EMBL" id="HADY01021175">
    <property type="protein sequence ID" value="SBP59660.1"/>
    <property type="molecule type" value="Transcribed_RNA"/>
</dbReference>
<protein>
    <submittedName>
        <fullName evidence="3">Si:dkeyp-72h1.1</fullName>
    </submittedName>
</protein>
<dbReference type="InterPro" id="IPR042945">
    <property type="entry name" value="LBH_dom_prot"/>
</dbReference>
<dbReference type="PANTHER" id="PTHR14987:SF3">
    <property type="entry name" value="LBH DOMAIN-CONTAINING PROTEIN 2"/>
    <property type="match status" value="1"/>
</dbReference>
<feature type="transmembrane region" description="Helical" evidence="1">
    <location>
        <begin position="25"/>
        <end position="43"/>
    </location>
</feature>
<accession>A0A1A8AZK9</accession>